<dbReference type="SMART" id="SM00858">
    <property type="entry name" value="SAF"/>
    <property type="match status" value="1"/>
</dbReference>
<sequence length="216" mass="22089">MGESLNPTLITRISVALRPDWTRTLLARRVTAGALVVLAGVAAIRSDPQGDRIDVVVASRDLAPGTALTDGDVSLENRSARTLPDGVATDLAAVLRGTLAGPARRGEVLTDVRLLGRRLTEATAGPDARIVGIHPADAALTDLVHPGDVVDVVTTAPEDASDPPAAPRVVAAGGIVVLVSDKQNHDDRVVLVALPATAAVAVAGATLTQAVTLTLR</sequence>
<feature type="domain" description="SAF" evidence="1">
    <location>
        <begin position="53"/>
        <end position="115"/>
    </location>
</feature>
<gene>
    <name evidence="2" type="ORF">K6T79_21590</name>
</gene>
<organism evidence="2 3">
    <name type="scientific">[Mycobacterium] crassicus</name>
    <dbReference type="NCBI Taxonomy" id="2872309"/>
    <lineage>
        <taxon>Bacteria</taxon>
        <taxon>Bacillati</taxon>
        <taxon>Actinomycetota</taxon>
        <taxon>Actinomycetes</taxon>
        <taxon>Mycobacteriales</taxon>
        <taxon>Mycobacteriaceae</taxon>
        <taxon>Mycolicibacter</taxon>
    </lineage>
</organism>
<evidence type="ECO:0000259" key="1">
    <source>
        <dbReference type="SMART" id="SM00858"/>
    </source>
</evidence>
<dbReference type="RefSeq" id="WP_225406503.1">
    <property type="nucleotide sequence ID" value="NZ_JAYJJR010000018.1"/>
</dbReference>
<dbReference type="Proteomes" id="UP001299596">
    <property type="component" value="Unassembled WGS sequence"/>
</dbReference>
<protein>
    <submittedName>
        <fullName evidence="2">SAF domain-containing protein</fullName>
    </submittedName>
</protein>
<dbReference type="InterPro" id="IPR013974">
    <property type="entry name" value="SAF"/>
</dbReference>
<evidence type="ECO:0000313" key="3">
    <source>
        <dbReference type="Proteomes" id="UP001299596"/>
    </source>
</evidence>
<name>A0ABU5XMY6_9MYCO</name>
<comment type="caution">
    <text evidence="2">The sequence shown here is derived from an EMBL/GenBank/DDBJ whole genome shotgun (WGS) entry which is preliminary data.</text>
</comment>
<dbReference type="CDD" id="cd11614">
    <property type="entry name" value="SAF_CpaB_FlgA_like"/>
    <property type="match status" value="1"/>
</dbReference>
<accession>A0ABU5XMY6</accession>
<dbReference type="Pfam" id="PF08666">
    <property type="entry name" value="SAF"/>
    <property type="match status" value="1"/>
</dbReference>
<keyword evidence="3" id="KW-1185">Reference proteome</keyword>
<dbReference type="Gene3D" id="3.90.1210.10">
    <property type="entry name" value="Antifreeze-like/N-acetylneuraminic acid synthase C-terminal domain"/>
    <property type="match status" value="1"/>
</dbReference>
<dbReference type="EMBL" id="JAYJJR010000018">
    <property type="protein sequence ID" value="MEB3023620.1"/>
    <property type="molecule type" value="Genomic_DNA"/>
</dbReference>
<reference evidence="2 3" key="1">
    <citation type="submission" date="2023-12" db="EMBL/GenBank/DDBJ databases">
        <title>Description of new species of Mycobacterium terrae complex isolated from sewage at the Sao Paulo Zoological Park Foundation in Brazil.</title>
        <authorList>
            <person name="Romagnoli C.L."/>
            <person name="Conceicao E.C."/>
            <person name="Machado E."/>
            <person name="Barreto L.B.P.F."/>
            <person name="Sharma A."/>
            <person name="Silva N.M."/>
            <person name="Marques L.E."/>
            <person name="Juliana M.A."/>
            <person name="Lourenco M.C.S."/>
            <person name="Digiampietri L.A."/>
            <person name="Suffys P.N."/>
            <person name="Viana-Niero C."/>
        </authorList>
    </citation>
    <scope>NUCLEOTIDE SEQUENCE [LARGE SCALE GENOMIC DNA]</scope>
    <source>
        <strain evidence="2 3">MYC098</strain>
    </source>
</reference>
<evidence type="ECO:0000313" key="2">
    <source>
        <dbReference type="EMBL" id="MEB3023620.1"/>
    </source>
</evidence>
<proteinExistence type="predicted"/>